<evidence type="ECO:0000259" key="1">
    <source>
        <dbReference type="Pfam" id="PF01266"/>
    </source>
</evidence>
<accession>A0A6S6UEN3</accession>
<dbReference type="Gene3D" id="3.50.50.60">
    <property type="entry name" value="FAD/NAD(P)-binding domain"/>
    <property type="match status" value="1"/>
</dbReference>
<dbReference type="PANTHER" id="PTHR13847:SF281">
    <property type="entry name" value="FAD DEPENDENT OXIDOREDUCTASE DOMAIN-CONTAINING PROTEIN"/>
    <property type="match status" value="1"/>
</dbReference>
<feature type="non-terminal residue" evidence="2">
    <location>
        <position position="1"/>
    </location>
</feature>
<dbReference type="SUPFAM" id="SSF51905">
    <property type="entry name" value="FAD/NAD(P)-binding domain"/>
    <property type="match status" value="1"/>
</dbReference>
<evidence type="ECO:0000313" key="2">
    <source>
        <dbReference type="EMBL" id="CAA6827413.1"/>
    </source>
</evidence>
<proteinExistence type="predicted"/>
<dbReference type="AlphaFoldDB" id="A0A6S6UEN3"/>
<feature type="domain" description="FAD dependent oxidoreductase" evidence="1">
    <location>
        <begin position="22"/>
        <end position="379"/>
    </location>
</feature>
<dbReference type="InterPro" id="IPR036188">
    <property type="entry name" value="FAD/NAD-bd_sf"/>
</dbReference>
<name>A0A6S6UEN3_9BACT</name>
<sequence>KTLQTMQNLSYWERETFLKNIDVLIVGSGIVGLSAALHLKEKSPSLNIVIAERGTFPSGASTKNAGFSCFGSVSELLDDLETQSEELVLGLLEKRWLGLQRLQERVGRKNMHYFQHGNYEVFKAADRVLFEECRSNMEQLNQKLRPIIGLKETFSLANHAIDTFGFSGVEQLIWNKAEGQIHTGKMMQRLLTLAQQQNIQILNGLGIKDLQENGATVEVITDQAWSLQAKKVLVATNGFAHKLFPSLDVRPARNQVLITQPIAGLPIQGAFHYNKGYVYFRNIDNRVLLGGARHLDLEGESTDAFGFSADIQAYLTEFLNTTILPNQTVEIEHWWSGIMGIGAAKNPLVKKVSDNIALAVRMGGMGIAIGSLIGEEGAEVLGL</sequence>
<dbReference type="Pfam" id="PF01266">
    <property type="entry name" value="DAO"/>
    <property type="match status" value="1"/>
</dbReference>
<protein>
    <submittedName>
        <fullName evidence="2">FAD-dependent oxidoreductase</fullName>
    </submittedName>
</protein>
<dbReference type="Gene3D" id="3.30.9.10">
    <property type="entry name" value="D-Amino Acid Oxidase, subunit A, domain 2"/>
    <property type="match status" value="1"/>
</dbReference>
<dbReference type="PANTHER" id="PTHR13847">
    <property type="entry name" value="SARCOSINE DEHYDROGENASE-RELATED"/>
    <property type="match status" value="1"/>
</dbReference>
<dbReference type="GO" id="GO:0005737">
    <property type="term" value="C:cytoplasm"/>
    <property type="evidence" value="ECO:0007669"/>
    <property type="project" value="TreeGrafter"/>
</dbReference>
<dbReference type="InterPro" id="IPR006076">
    <property type="entry name" value="FAD-dep_OxRdtase"/>
</dbReference>
<dbReference type="EMBL" id="CACVAQ010000400">
    <property type="protein sequence ID" value="CAA6827413.1"/>
    <property type="molecule type" value="Genomic_DNA"/>
</dbReference>
<reference evidence="2" key="1">
    <citation type="submission" date="2020-01" db="EMBL/GenBank/DDBJ databases">
        <authorList>
            <person name="Meier V. D."/>
            <person name="Meier V D."/>
        </authorList>
    </citation>
    <scope>NUCLEOTIDE SEQUENCE</scope>
    <source>
        <strain evidence="2">HLG_WM_MAG_10</strain>
    </source>
</reference>
<organism evidence="2">
    <name type="scientific">uncultured Aureispira sp</name>
    <dbReference type="NCBI Taxonomy" id="1331704"/>
    <lineage>
        <taxon>Bacteria</taxon>
        <taxon>Pseudomonadati</taxon>
        <taxon>Bacteroidota</taxon>
        <taxon>Saprospiria</taxon>
        <taxon>Saprospirales</taxon>
        <taxon>Saprospiraceae</taxon>
        <taxon>Aureispira</taxon>
        <taxon>environmental samples</taxon>
    </lineage>
</organism>
<gene>
    <name evidence="2" type="ORF">HELGO_WM52758</name>
</gene>